<feature type="domain" description="Non-contractile tail sheath TIM barrel" evidence="3">
    <location>
        <begin position="266"/>
        <end position="366"/>
    </location>
</feature>
<proteinExistence type="predicted"/>
<sequence>MIKRDGHYELMYADRPYDSGFRTVDIETEPESYEWERIPMFDGRLWFAIFQRPSKSAIRNSLTNGFTMTTKLFNNTHIAQAVFNIDGNEYLPRHNKLKSVVTAAERNFTGYRLSFTIDMTPDTYRTADLPFGTSLTFTTADGKEWYVRAWLYAVAETSTPNKVDVVLDMDDLWTGFGPLDESREKVPVTDLRRFSINVVDEDFYSIGGYDEEGVEIEALPELPIKQPKLGDVVVSNILCVRKSDGMVKTHARGAPQNPDGTAYQTDLGIATSFDDIANTSPRRVVEDMYRLGYRGLINHYMGISNYPKLSFYEDTQQFQLDRTQCLDEVVQLWHEDFFQQCIRLNFECIVAVSMEVFYDYVKWNHRHWMQLCQGFQVLEIDDEYIKIEGAHPWSSIENPFLGGFEHQGLFNPNKEWAADIRFAHPADNGKETIYKVLWAQPVEGEDKTLLRLDKRFKGWYGDYSVGKPALTGYNPPSTFFNTRIEEEAGRSYVGRTFKELADIVPPAMKKLFQVGEPWYWDGSYQNGRLFIYDEPTKRAALADGVELPIWTDTRTFSKQRASQQEIDAANWLRDSLGVYTQRAKEETQAVYPEAEFSALTFIPQIFTTNSEITPIINFPFQHWRYPNFEFFQYEAYDTIIWSDLEFTNSYCDYAFDKLGYPVDKTNYLGGFAPNKDPTGRVWNNIAHQLSWPNTKLNESYKPMQSLIWASTQVNRDSVMFKDDGAKLTKDKPIWNLVLREVSPWTEYSRQDQFWVPSEYGITEGTAFTQRKFKSESKVDQWYLVNPLDPNDVEAHGNPITSRRSVVLETRQSVGRKNSTTYYPFADCILNKTSVAVFDYNKDQLDDLEESSVDWGDGSPIAEGLPPNVGDYSDSGSETFPAYTDRPMNVLFAGQSQAAIHFLYGNPPDRGVDQFERSLTEQMYVSPQHRTAYNGATGSSAADRASAVNPNSEVFDPEQTSGAGGLWWWDLERDVPGPCLTHCMSQIPAGLPIQAVMWSQGDQDAIAVEFPDVRDPKPTIARSKQATLKVFQYLRQQLGDQLQIFIQEQGWSWTEEMPLSRDSTPMYVTMHSVPAVGGGQDTTFRWVSYNTPPANLTYVLDILDVTGTGRVIRTIPSAGIVNGMMQCVYTSADQQADFGFPPGFLAYKVRCVTTGAASPMEAGFIIQNGPAAKYPFDPATLPIPGMTPFAQPVAFGNKSNIRDMQAELIAENAWCHMGAVTKQYGWQDYRLEPGLGYIHFKQEVAVQIAESLVVNGWKPHYGQFPVQDITISANEHTYNSPGAFQPKVQPLEAAQYVTLWFRNAGVQTVDFGMFPIATYLNFSRNDMTTVQLDDLIDKLIAFSAERAREAYRTRTDLHLYISQQSTGESATPAKIKDLVRYFDNLGVKMVVHS</sequence>
<feature type="region of interest" description="Disordered" evidence="1">
    <location>
        <begin position="849"/>
        <end position="868"/>
    </location>
</feature>
<organism evidence="4">
    <name type="scientific">Pseudomonas phage Ulitu01</name>
    <dbReference type="NCBI Taxonomy" id="3138550"/>
    <lineage>
        <taxon>Viruses</taxon>
        <taxon>Duplodnaviria</taxon>
        <taxon>Heunggongvirae</taxon>
        <taxon>Uroviricota</taxon>
        <taxon>Caudoviricetes</taxon>
        <taxon>Autographivirales</taxon>
        <taxon>Autosignataviridae</taxon>
        <taxon>Colwellvirinae</taxon>
        <taxon>Uliginvirus</taxon>
    </lineage>
</organism>
<evidence type="ECO:0000313" key="4">
    <source>
        <dbReference type="EMBL" id="XAI70005.1"/>
    </source>
</evidence>
<dbReference type="InterPro" id="IPR057122">
    <property type="entry name" value="TIM-barrel_NCTSP"/>
</dbReference>
<reference evidence="4" key="1">
    <citation type="journal article" date="2024" name="J. Gen. Virol.">
        <title>Novel phages of Pseudomonas syringae unveil numerous potential auxiliary metabolic genes.</title>
        <authorList>
            <person name="Feltin C."/>
            <person name="Garneau J.R."/>
            <person name="Morris C.E."/>
            <person name="Berard A."/>
            <person name="Torres-Barcelo C."/>
        </authorList>
    </citation>
    <scope>NUCLEOTIDE SEQUENCE</scope>
</reference>
<dbReference type="Pfam" id="PF23845">
    <property type="entry name" value="TIM-barrel_NCTSP"/>
    <property type="match status" value="2"/>
</dbReference>
<evidence type="ECO:0000259" key="2">
    <source>
        <dbReference type="Pfam" id="PF23844"/>
    </source>
</evidence>
<evidence type="ECO:0000256" key="1">
    <source>
        <dbReference type="SAM" id="MobiDB-lite"/>
    </source>
</evidence>
<feature type="domain" description="Non-contractile tail sheath N-terminal" evidence="2">
    <location>
        <begin position="40"/>
        <end position="204"/>
    </location>
</feature>
<accession>A0AAU6W0D3</accession>
<dbReference type="InterPro" id="IPR057102">
    <property type="entry name" value="NCTSP_N"/>
</dbReference>
<dbReference type="Pfam" id="PF23844">
    <property type="entry name" value="NCTSP_N"/>
    <property type="match status" value="1"/>
</dbReference>
<feature type="domain" description="Non-contractile tail sheath TIM barrel" evidence="3">
    <location>
        <begin position="456"/>
        <end position="716"/>
    </location>
</feature>
<evidence type="ECO:0000259" key="3">
    <source>
        <dbReference type="Pfam" id="PF23845"/>
    </source>
</evidence>
<gene>
    <name evidence="4" type="ORF">Ulitu01_00039</name>
</gene>
<name>A0AAU6W0D3_9CAUD</name>
<protein>
    <submittedName>
        <fullName evidence="4">Uncharacterized protein</fullName>
    </submittedName>
</protein>
<dbReference type="EMBL" id="PP179317">
    <property type="protein sequence ID" value="XAI70005.1"/>
    <property type="molecule type" value="Genomic_DNA"/>
</dbReference>